<dbReference type="Proteomes" id="UP000319852">
    <property type="component" value="Chromosome"/>
</dbReference>
<keyword evidence="1" id="KW-1133">Transmembrane helix</keyword>
<feature type="transmembrane region" description="Helical" evidence="1">
    <location>
        <begin position="28"/>
        <end position="48"/>
    </location>
</feature>
<keyword evidence="3" id="KW-1185">Reference proteome</keyword>
<keyword evidence="1" id="KW-0812">Transmembrane</keyword>
<evidence type="ECO:0000313" key="2">
    <source>
        <dbReference type="EMBL" id="QDS96771.1"/>
    </source>
</evidence>
<organism evidence="2 3">
    <name type="scientific">Adhaeretor mobilis</name>
    <dbReference type="NCBI Taxonomy" id="1930276"/>
    <lineage>
        <taxon>Bacteria</taxon>
        <taxon>Pseudomonadati</taxon>
        <taxon>Planctomycetota</taxon>
        <taxon>Planctomycetia</taxon>
        <taxon>Pirellulales</taxon>
        <taxon>Lacipirellulaceae</taxon>
        <taxon>Adhaeretor</taxon>
    </lineage>
</organism>
<accession>A0A517MPG2</accession>
<protein>
    <recommendedName>
        <fullName evidence="4">GlsB/YeaQ/YmgE family stress response membrane protein</fullName>
    </recommendedName>
</protein>
<gene>
    <name evidence="2" type="ORF">HG15A2_00290</name>
</gene>
<sequence length="95" mass="9370">MAILVAATVGGSIGWLTGQICRAARGVSSSIAVGVFGSLLGLVMNLWLSGTSVGANGVTGSLPAAVLGAGCLLLLWNVAQRLFLAAPCGSQKQDG</sequence>
<name>A0A517MPG2_9BACT</name>
<evidence type="ECO:0000256" key="1">
    <source>
        <dbReference type="SAM" id="Phobius"/>
    </source>
</evidence>
<dbReference type="RefSeq" id="WP_145056651.1">
    <property type="nucleotide sequence ID" value="NZ_CP036263.1"/>
</dbReference>
<evidence type="ECO:0000313" key="3">
    <source>
        <dbReference type="Proteomes" id="UP000319852"/>
    </source>
</evidence>
<dbReference type="AlphaFoldDB" id="A0A517MPG2"/>
<proteinExistence type="predicted"/>
<reference evidence="2 3" key="1">
    <citation type="submission" date="2019-02" db="EMBL/GenBank/DDBJ databases">
        <title>Deep-cultivation of Planctomycetes and their phenomic and genomic characterization uncovers novel biology.</title>
        <authorList>
            <person name="Wiegand S."/>
            <person name="Jogler M."/>
            <person name="Boedeker C."/>
            <person name="Pinto D."/>
            <person name="Vollmers J."/>
            <person name="Rivas-Marin E."/>
            <person name="Kohn T."/>
            <person name="Peeters S.H."/>
            <person name="Heuer A."/>
            <person name="Rast P."/>
            <person name="Oberbeckmann S."/>
            <person name="Bunk B."/>
            <person name="Jeske O."/>
            <person name="Meyerdierks A."/>
            <person name="Storesund J.E."/>
            <person name="Kallscheuer N."/>
            <person name="Luecker S."/>
            <person name="Lage O.M."/>
            <person name="Pohl T."/>
            <person name="Merkel B.J."/>
            <person name="Hornburger P."/>
            <person name="Mueller R.-W."/>
            <person name="Bruemmer F."/>
            <person name="Labrenz M."/>
            <person name="Spormann A.M."/>
            <person name="Op den Camp H."/>
            <person name="Overmann J."/>
            <person name="Amann R."/>
            <person name="Jetten M.S.M."/>
            <person name="Mascher T."/>
            <person name="Medema M.H."/>
            <person name="Devos D.P."/>
            <person name="Kaster A.-K."/>
            <person name="Ovreas L."/>
            <person name="Rohde M."/>
            <person name="Galperin M.Y."/>
            <person name="Jogler C."/>
        </authorList>
    </citation>
    <scope>NUCLEOTIDE SEQUENCE [LARGE SCALE GENOMIC DNA]</scope>
    <source>
        <strain evidence="2 3">HG15A2</strain>
    </source>
</reference>
<dbReference type="KEGG" id="amob:HG15A2_00290"/>
<evidence type="ECO:0008006" key="4">
    <source>
        <dbReference type="Google" id="ProtNLM"/>
    </source>
</evidence>
<dbReference type="EMBL" id="CP036263">
    <property type="protein sequence ID" value="QDS96771.1"/>
    <property type="molecule type" value="Genomic_DNA"/>
</dbReference>
<feature type="transmembrane region" description="Helical" evidence="1">
    <location>
        <begin position="60"/>
        <end position="79"/>
    </location>
</feature>
<keyword evidence="1" id="KW-0472">Membrane</keyword>